<dbReference type="NCBIfam" id="TIGR02624">
    <property type="entry name" value="rhamnu_1P_ald"/>
    <property type="match status" value="1"/>
</dbReference>
<comment type="function">
    <text evidence="6">Catalyzes the reversible cleavage of L-rhamnulose-1-phosphate to dihydroxyacetone phosphate (DHAP) and L-lactaldehyde.</text>
</comment>
<evidence type="ECO:0000313" key="10">
    <source>
        <dbReference type="Proteomes" id="UP000823201"/>
    </source>
</evidence>
<sequence>MTKFIDSPYVKELSKITFRLYAHGWDERNGGNVSYRLTHEEIAPYEDTQTVLKNFPIAFDGKDLAGMYFLVTGTGRYFKNVIDFPERDAGLVRITEDGKSVDLLWGFNDGGRPTSEFPTHLMGHKTRLKHHANQRVIMHCHPTNLIAMTFTQKLDERRITRILWKMQTESLVVFPEGVGIIPWMVPGTTTIGEATAAKLESFSSVIWPQHGLFASGSSIDEAFGLIETIEKGAQIWSIVQQQGGKIEQTITDKNLNDLAKAFHVVPREGYLEV</sequence>
<feature type="binding site" evidence="6">
    <location>
        <position position="210"/>
    </location>
    <ligand>
        <name>Zn(2+)</name>
        <dbReference type="ChEBI" id="CHEBI:29105"/>
    </ligand>
</feature>
<keyword evidence="4 6" id="KW-0456">Lyase</keyword>
<dbReference type="HAMAP" id="MF_00770">
    <property type="entry name" value="RhaD"/>
    <property type="match status" value="1"/>
</dbReference>
<proteinExistence type="inferred from homology"/>
<comment type="cofactor">
    <cofactor evidence="6">
        <name>Zn(2+)</name>
        <dbReference type="ChEBI" id="CHEBI:29105"/>
    </cofactor>
    <text evidence="6">Binds 1 zinc ion per subunit.</text>
</comment>
<dbReference type="NCBIfam" id="NF002963">
    <property type="entry name" value="PRK03634.1"/>
    <property type="match status" value="1"/>
</dbReference>
<name>A0ABS2Q5M5_9BACL</name>
<feature type="binding site" evidence="6">
    <location>
        <position position="141"/>
    </location>
    <ligand>
        <name>Zn(2+)</name>
        <dbReference type="ChEBI" id="CHEBI:29105"/>
    </ligand>
</feature>
<dbReference type="InterPro" id="IPR050197">
    <property type="entry name" value="Aldolase_class_II_sugar_metab"/>
</dbReference>
<evidence type="ECO:0000256" key="6">
    <source>
        <dbReference type="HAMAP-Rule" id="MF_00770"/>
    </source>
</evidence>
<evidence type="ECO:0000256" key="1">
    <source>
        <dbReference type="ARBA" id="ARBA00022490"/>
    </source>
</evidence>
<dbReference type="InterPro" id="IPR036409">
    <property type="entry name" value="Aldolase_II/adducin_N_sf"/>
</dbReference>
<dbReference type="Pfam" id="PF00596">
    <property type="entry name" value="Aldolase_II"/>
    <property type="match status" value="1"/>
</dbReference>
<comment type="pathway">
    <text evidence="6">Carbohydrate degradation; L-rhamnose degradation; glycerone phosphate from L-rhamnose: step 3/3.</text>
</comment>
<evidence type="ECO:0000313" key="9">
    <source>
        <dbReference type="EMBL" id="MBM7657078.1"/>
    </source>
</evidence>
<evidence type="ECO:0000256" key="2">
    <source>
        <dbReference type="ARBA" id="ARBA00022723"/>
    </source>
</evidence>
<accession>A0ABS2Q5M5</accession>
<dbReference type="PANTHER" id="PTHR22789">
    <property type="entry name" value="FUCULOSE PHOSPHATE ALDOLASE"/>
    <property type="match status" value="1"/>
</dbReference>
<reference evidence="9 10" key="1">
    <citation type="submission" date="2021-01" db="EMBL/GenBank/DDBJ databases">
        <title>Genomic Encyclopedia of Type Strains, Phase IV (KMG-IV): sequencing the most valuable type-strain genomes for metagenomic binning, comparative biology and taxonomic classification.</title>
        <authorList>
            <person name="Goeker M."/>
        </authorList>
    </citation>
    <scope>NUCLEOTIDE SEQUENCE [LARGE SCALE GENOMIC DNA]</scope>
    <source>
        <strain evidence="9 10">DSM 100968</strain>
    </source>
</reference>
<dbReference type="RefSeq" id="WP_205005438.1">
    <property type="nucleotide sequence ID" value="NZ_CBCRXA010000003.1"/>
</dbReference>
<gene>
    <name evidence="6" type="primary">rhaD</name>
    <name evidence="9" type="ORF">JOC27_000519</name>
</gene>
<dbReference type="Gene3D" id="3.40.225.10">
    <property type="entry name" value="Class II aldolase/adducin N-terminal domain"/>
    <property type="match status" value="1"/>
</dbReference>
<keyword evidence="1 6" id="KW-0963">Cytoplasm</keyword>
<keyword evidence="3 6" id="KW-0862">Zinc</keyword>
<dbReference type="SUPFAM" id="SSF53639">
    <property type="entry name" value="AraD/HMP-PK domain-like"/>
    <property type="match status" value="1"/>
</dbReference>
<dbReference type="Proteomes" id="UP000823201">
    <property type="component" value="Unassembled WGS sequence"/>
</dbReference>
<keyword evidence="2 6" id="KW-0479">Metal-binding</keyword>
<evidence type="ECO:0000256" key="4">
    <source>
        <dbReference type="ARBA" id="ARBA00023239"/>
    </source>
</evidence>
<evidence type="ECO:0000259" key="8">
    <source>
        <dbReference type="SMART" id="SM01007"/>
    </source>
</evidence>
<comment type="catalytic activity">
    <reaction evidence="6">
        <text>L-rhamnulose 1-phosphate = (S)-lactaldehyde + dihydroxyacetone phosphate</text>
        <dbReference type="Rhea" id="RHEA:19689"/>
        <dbReference type="ChEBI" id="CHEBI:18041"/>
        <dbReference type="ChEBI" id="CHEBI:57642"/>
        <dbReference type="ChEBI" id="CHEBI:58313"/>
        <dbReference type="EC" id="4.1.2.19"/>
    </reaction>
</comment>
<dbReference type="SMART" id="SM01007">
    <property type="entry name" value="Aldolase_II"/>
    <property type="match status" value="1"/>
</dbReference>
<feature type="binding site" evidence="6">
    <location>
        <position position="139"/>
    </location>
    <ligand>
        <name>Zn(2+)</name>
        <dbReference type="ChEBI" id="CHEBI:29105"/>
    </ligand>
</feature>
<dbReference type="PANTHER" id="PTHR22789:SF0">
    <property type="entry name" value="3-OXO-TETRONATE 4-PHOSPHATE DECARBOXYLASE-RELATED"/>
    <property type="match status" value="1"/>
</dbReference>
<evidence type="ECO:0000256" key="5">
    <source>
        <dbReference type="ARBA" id="ARBA00023308"/>
    </source>
</evidence>
<organism evidence="9 10">
    <name type="scientific">Sporolactobacillus spathodeae</name>
    <dbReference type="NCBI Taxonomy" id="1465502"/>
    <lineage>
        <taxon>Bacteria</taxon>
        <taxon>Bacillati</taxon>
        <taxon>Bacillota</taxon>
        <taxon>Bacilli</taxon>
        <taxon>Bacillales</taxon>
        <taxon>Sporolactobacillaceae</taxon>
        <taxon>Sporolactobacillus</taxon>
    </lineage>
</organism>
<feature type="domain" description="Class II aldolase/adducin N-terminal" evidence="8">
    <location>
        <begin position="11"/>
        <end position="237"/>
    </location>
</feature>
<dbReference type="GO" id="GO:0008994">
    <property type="term" value="F:rhamnulose-1-phosphate aldolase activity"/>
    <property type="evidence" value="ECO:0007669"/>
    <property type="project" value="UniProtKB-EC"/>
</dbReference>
<evidence type="ECO:0000256" key="3">
    <source>
        <dbReference type="ARBA" id="ARBA00022833"/>
    </source>
</evidence>
<dbReference type="InterPro" id="IPR013447">
    <property type="entry name" value="Rhamnulose-1-P_Aldolase"/>
</dbReference>
<keyword evidence="10" id="KW-1185">Reference proteome</keyword>
<dbReference type="InterPro" id="IPR001303">
    <property type="entry name" value="Aldolase_II/adducin_N"/>
</dbReference>
<protein>
    <recommendedName>
        <fullName evidence="6 7">Rhamnulose-1-phosphate aldolase</fullName>
        <ecNumber evidence="6 7">4.1.2.19</ecNumber>
    </recommendedName>
</protein>
<evidence type="ECO:0000256" key="7">
    <source>
        <dbReference type="NCBIfam" id="TIGR02624"/>
    </source>
</evidence>
<comment type="similarity">
    <text evidence="6">Belongs to the aldolase class II family. RhaD subfamily.</text>
</comment>
<feature type="active site" evidence="6">
    <location>
        <position position="116"/>
    </location>
</feature>
<keyword evidence="5 6" id="KW-0684">Rhamnose metabolism</keyword>
<comment type="caution">
    <text evidence="9">The sequence shown here is derived from an EMBL/GenBank/DDBJ whole genome shotgun (WGS) entry which is preliminary data.</text>
</comment>
<dbReference type="EC" id="4.1.2.19" evidence="6 7"/>
<dbReference type="EMBL" id="JAFBEV010000003">
    <property type="protein sequence ID" value="MBM7657078.1"/>
    <property type="molecule type" value="Genomic_DNA"/>
</dbReference>
<comment type="subcellular location">
    <subcellularLocation>
        <location evidence="6">Cytoplasm</location>
    </subcellularLocation>
</comment>